<dbReference type="AlphaFoldDB" id="A0A542ZX73"/>
<evidence type="ECO:0000259" key="3">
    <source>
        <dbReference type="PROSITE" id="PS50983"/>
    </source>
</evidence>
<keyword evidence="2" id="KW-0732">Signal</keyword>
<evidence type="ECO:0000256" key="1">
    <source>
        <dbReference type="ARBA" id="ARBA00008814"/>
    </source>
</evidence>
<dbReference type="PROSITE" id="PS51257">
    <property type="entry name" value="PROKAR_LIPOPROTEIN"/>
    <property type="match status" value="1"/>
</dbReference>
<organism evidence="4 5">
    <name type="scientific">Rarobacter faecitabidus</name>
    <dbReference type="NCBI Taxonomy" id="13243"/>
    <lineage>
        <taxon>Bacteria</taxon>
        <taxon>Bacillati</taxon>
        <taxon>Actinomycetota</taxon>
        <taxon>Actinomycetes</taxon>
        <taxon>Micrococcales</taxon>
        <taxon>Rarobacteraceae</taxon>
        <taxon>Rarobacter</taxon>
    </lineage>
</organism>
<dbReference type="RefSeq" id="WP_142120277.1">
    <property type="nucleotide sequence ID" value="NZ_BAAASV010000002.1"/>
</dbReference>
<dbReference type="InterPro" id="IPR050902">
    <property type="entry name" value="ABC_Transporter_SBP"/>
</dbReference>
<evidence type="ECO:0000256" key="2">
    <source>
        <dbReference type="SAM" id="SignalP"/>
    </source>
</evidence>
<evidence type="ECO:0000313" key="4">
    <source>
        <dbReference type="EMBL" id="TQL64954.1"/>
    </source>
</evidence>
<feature type="signal peptide" evidence="2">
    <location>
        <begin position="1"/>
        <end position="26"/>
    </location>
</feature>
<dbReference type="OrthoDB" id="9797736at2"/>
<protein>
    <submittedName>
        <fullName evidence="4">Iron complex transport system substrate-binding protein</fullName>
    </submittedName>
</protein>
<evidence type="ECO:0000313" key="5">
    <source>
        <dbReference type="Proteomes" id="UP000315389"/>
    </source>
</evidence>
<comment type="similarity">
    <text evidence="1">Belongs to the bacterial solute-binding protein 8 family.</text>
</comment>
<dbReference type="EMBL" id="VFOS01000001">
    <property type="protein sequence ID" value="TQL64954.1"/>
    <property type="molecule type" value="Genomic_DNA"/>
</dbReference>
<dbReference type="PANTHER" id="PTHR30535">
    <property type="entry name" value="VITAMIN B12-BINDING PROTEIN"/>
    <property type="match status" value="1"/>
</dbReference>
<dbReference type="Pfam" id="PF01497">
    <property type="entry name" value="Peripla_BP_2"/>
    <property type="match status" value="1"/>
</dbReference>
<dbReference type="Proteomes" id="UP000315389">
    <property type="component" value="Unassembled WGS sequence"/>
</dbReference>
<name>A0A542ZX73_RARFA</name>
<dbReference type="InterPro" id="IPR002491">
    <property type="entry name" value="ABC_transptr_periplasmic_BD"/>
</dbReference>
<dbReference type="Gene3D" id="3.40.50.1980">
    <property type="entry name" value="Nitrogenase molybdenum iron protein domain"/>
    <property type="match status" value="2"/>
</dbReference>
<gene>
    <name evidence="4" type="ORF">FB461_1486</name>
</gene>
<feature type="domain" description="Fe/B12 periplasmic-binding" evidence="3">
    <location>
        <begin position="113"/>
        <end position="377"/>
    </location>
</feature>
<feature type="chain" id="PRO_5039017536" evidence="2">
    <location>
        <begin position="27"/>
        <end position="379"/>
    </location>
</feature>
<dbReference type="PANTHER" id="PTHR30535:SF4">
    <property type="entry name" value="HEMIN-BINDING PERIPLASMIC PROTEIN HMUT"/>
    <property type="match status" value="1"/>
</dbReference>
<dbReference type="SUPFAM" id="SSF53807">
    <property type="entry name" value="Helical backbone' metal receptor"/>
    <property type="match status" value="1"/>
</dbReference>
<reference evidence="4 5" key="1">
    <citation type="submission" date="2019-06" db="EMBL/GenBank/DDBJ databases">
        <title>Sequencing the genomes of 1000 actinobacteria strains.</title>
        <authorList>
            <person name="Klenk H.-P."/>
        </authorList>
    </citation>
    <scope>NUCLEOTIDE SEQUENCE [LARGE SCALE GENOMIC DNA]</scope>
    <source>
        <strain evidence="4 5">DSM 4813</strain>
    </source>
</reference>
<comment type="caution">
    <text evidence="4">The sequence shown here is derived from an EMBL/GenBank/DDBJ whole genome shotgun (WGS) entry which is preliminary data.</text>
</comment>
<accession>A0A542ZX73</accession>
<proteinExistence type="inferred from homology"/>
<sequence length="379" mass="38974">MKFTHISAPRRAAALVAVAASVFALAACGAGGPSSSGGQDEAVAGEVTVTNEATPLAQASLLADPKAYTGTVVAQLTNAGIDPVAQNPSPTLPVTVTDAQGTTVTIDDTSRILALDIYGSLSRIVFDLGLGSNVIGRDTSSTFDEIAGLPNVTANGHDVSGEAILDLAPTVILTDTSLGPWDVFLQMRDANIPVVVLDSSRSLASTGDLIQSVADALGVPDQGKKLAERSEQQISAKIADIASIAPTSVQDKLRVVFLYARGQAGIYYLFGEGSGADDLIEAIGGYDVAKEINWNGMKPLTAEGLVDAQPDLVLMMTKGLESVGGVDGLLQSVPALAQTPAGMNRRIVAMDDSDILSFGPQSSDVLDALARAIYAPPAQ</sequence>
<keyword evidence="5" id="KW-1185">Reference proteome</keyword>
<dbReference type="PROSITE" id="PS50983">
    <property type="entry name" value="FE_B12_PBP"/>
    <property type="match status" value="1"/>
</dbReference>